<comment type="caution">
    <text evidence="3">The sequence shown here is derived from an EMBL/GenBank/DDBJ whole genome shotgun (WGS) entry which is preliminary data.</text>
</comment>
<dbReference type="InterPro" id="IPR051781">
    <property type="entry name" value="Metallo-dep_Hydrolase"/>
</dbReference>
<dbReference type="PANTHER" id="PTHR43135">
    <property type="entry name" value="ALPHA-D-RIBOSE 1-METHYLPHOSPHONATE 5-TRIPHOSPHATE DIPHOSPHATASE"/>
    <property type="match status" value="1"/>
</dbReference>
<dbReference type="InterPro" id="IPR032466">
    <property type="entry name" value="Metal_Hydrolase"/>
</dbReference>
<keyword evidence="4" id="KW-1185">Reference proteome</keyword>
<dbReference type="Pfam" id="PF01979">
    <property type="entry name" value="Amidohydro_1"/>
    <property type="match status" value="1"/>
</dbReference>
<evidence type="ECO:0000259" key="2">
    <source>
        <dbReference type="Pfam" id="PF01979"/>
    </source>
</evidence>
<evidence type="ECO:0000313" key="3">
    <source>
        <dbReference type="EMBL" id="MFC3053616.1"/>
    </source>
</evidence>
<feature type="signal peptide" evidence="1">
    <location>
        <begin position="1"/>
        <end position="24"/>
    </location>
</feature>
<name>A0ABV7D910_9PROT</name>
<accession>A0ABV7D910</accession>
<dbReference type="RefSeq" id="WP_194215434.1">
    <property type="nucleotide sequence ID" value="NZ_CP061205.1"/>
</dbReference>
<dbReference type="Proteomes" id="UP001595444">
    <property type="component" value="Unassembled WGS sequence"/>
</dbReference>
<dbReference type="InterPro" id="IPR011059">
    <property type="entry name" value="Metal-dep_hydrolase_composite"/>
</dbReference>
<protein>
    <submittedName>
        <fullName evidence="3">Amidohydrolase family protein</fullName>
    </submittedName>
</protein>
<dbReference type="InterPro" id="IPR057744">
    <property type="entry name" value="OTAase-like"/>
</dbReference>
<feature type="domain" description="Amidohydrolase-related" evidence="2">
    <location>
        <begin position="75"/>
        <end position="422"/>
    </location>
</feature>
<dbReference type="EMBL" id="JBHRSL010000027">
    <property type="protein sequence ID" value="MFC3053616.1"/>
    <property type="molecule type" value="Genomic_DNA"/>
</dbReference>
<evidence type="ECO:0000313" key="4">
    <source>
        <dbReference type="Proteomes" id="UP001595444"/>
    </source>
</evidence>
<proteinExistence type="predicted"/>
<reference evidence="4" key="1">
    <citation type="journal article" date="2019" name="Int. J. Syst. Evol. Microbiol.">
        <title>The Global Catalogue of Microorganisms (GCM) 10K type strain sequencing project: providing services to taxonomists for standard genome sequencing and annotation.</title>
        <authorList>
            <consortium name="The Broad Institute Genomics Platform"/>
            <consortium name="The Broad Institute Genome Sequencing Center for Infectious Disease"/>
            <person name="Wu L."/>
            <person name="Ma J."/>
        </authorList>
    </citation>
    <scope>NUCLEOTIDE SEQUENCE [LARGE SCALE GENOMIC DNA]</scope>
    <source>
        <strain evidence="4">KCTC 62164</strain>
    </source>
</reference>
<dbReference type="Gene3D" id="3.20.20.140">
    <property type="entry name" value="Metal-dependent hydrolases"/>
    <property type="match status" value="1"/>
</dbReference>
<sequence>MKVKAICNIVVAYLFFGMAGAVFAETTVIHAGHIIVEPGKPILENYSIIVENDKITAIKPGFVEGDKTVDLKGAYVLPGLIDMHTHVTLSLNLIDPTASILRAGVGRIPPLVFASLPRVQQVLHNGFTTIRNLGDPASITYDLRDAINQGIIEGPRILASEPQFNVSGGDYDAFSFGVKPEAEHFFENRGTCDGAIDCRRAVREEIHRGAGVIKLRMAGLGFMDNDIGAIEYEDEINAIVDTAHKLNRTVAAHSNSKPEGNRLIIMAGVDSIEHGPVAEAEVKLMKEHGVALTPTLIANETAKSWMDAIKAATGRDVYQETIDGAKNAYNTGVMIVYGTDLGLFGPEKQLDEFELLVKQAGMTPTDALKAATINAATVLNMQDKIGSLKDGKFADIIAVSGNPLADISAMKKIKFVMKAGKVYKDDNISK</sequence>
<dbReference type="CDD" id="cd01299">
    <property type="entry name" value="Met_dep_hydrolase_A"/>
    <property type="match status" value="1"/>
</dbReference>
<gene>
    <name evidence="3" type="ORF">ACFOKA_17075</name>
</gene>
<feature type="chain" id="PRO_5047380984" evidence="1">
    <location>
        <begin position="25"/>
        <end position="430"/>
    </location>
</feature>
<dbReference type="InterPro" id="IPR006680">
    <property type="entry name" value="Amidohydro-rel"/>
</dbReference>
<dbReference type="PANTHER" id="PTHR43135:SF3">
    <property type="entry name" value="ALPHA-D-RIBOSE 1-METHYLPHOSPHONATE 5-TRIPHOSPHATE DIPHOSPHATASE"/>
    <property type="match status" value="1"/>
</dbReference>
<dbReference type="SUPFAM" id="SSF51556">
    <property type="entry name" value="Metallo-dependent hydrolases"/>
    <property type="match status" value="1"/>
</dbReference>
<dbReference type="SUPFAM" id="SSF51338">
    <property type="entry name" value="Composite domain of metallo-dependent hydrolases"/>
    <property type="match status" value="1"/>
</dbReference>
<organism evidence="3 4">
    <name type="scientific">Kordiimonas pumila</name>
    <dbReference type="NCBI Taxonomy" id="2161677"/>
    <lineage>
        <taxon>Bacteria</taxon>
        <taxon>Pseudomonadati</taxon>
        <taxon>Pseudomonadota</taxon>
        <taxon>Alphaproteobacteria</taxon>
        <taxon>Kordiimonadales</taxon>
        <taxon>Kordiimonadaceae</taxon>
        <taxon>Kordiimonas</taxon>
    </lineage>
</organism>
<dbReference type="Gene3D" id="2.30.40.10">
    <property type="entry name" value="Urease, subunit C, domain 1"/>
    <property type="match status" value="1"/>
</dbReference>
<evidence type="ECO:0000256" key="1">
    <source>
        <dbReference type="SAM" id="SignalP"/>
    </source>
</evidence>
<keyword evidence="1" id="KW-0732">Signal</keyword>